<dbReference type="FunFam" id="2.60.40.60:FF:000015">
    <property type="entry name" value="FAT atypical cadherin 1"/>
    <property type="match status" value="1"/>
</dbReference>
<keyword evidence="9 18" id="KW-1133">Transmembrane helix</keyword>
<evidence type="ECO:0000256" key="5">
    <source>
        <dbReference type="ARBA" id="ARBA00022729"/>
    </source>
</evidence>
<evidence type="ECO:0000256" key="12">
    <source>
        <dbReference type="ARBA" id="ARBA00023180"/>
    </source>
</evidence>
<keyword evidence="7 16" id="KW-0106">Calcium</keyword>
<evidence type="ECO:0000256" key="9">
    <source>
        <dbReference type="ARBA" id="ARBA00022989"/>
    </source>
</evidence>
<keyword evidence="11" id="KW-1015">Disulfide bond</keyword>
<feature type="region of interest" description="Disordered" evidence="17">
    <location>
        <begin position="2648"/>
        <end position="2688"/>
    </location>
</feature>
<feature type="domain" description="Cadherin" evidence="19">
    <location>
        <begin position="2264"/>
        <end position="2374"/>
    </location>
</feature>
<dbReference type="CDD" id="cd11304">
    <property type="entry name" value="Cadherin_repeat"/>
    <property type="match status" value="21"/>
</dbReference>
<dbReference type="FunFam" id="2.60.40.60:FF:000020">
    <property type="entry name" value="Dachsous cadherin-related 1b"/>
    <property type="match status" value="2"/>
</dbReference>
<dbReference type="FunFam" id="2.60.40.60:FF:000039">
    <property type="entry name" value="FAT atypical cadherin 3"/>
    <property type="match status" value="1"/>
</dbReference>
<dbReference type="InterPro" id="IPR002126">
    <property type="entry name" value="Cadherin-like_dom"/>
</dbReference>
<keyword evidence="3" id="KW-0245">EGF-like domain</keyword>
<feature type="domain" description="Cadherin" evidence="19">
    <location>
        <begin position="1350"/>
        <end position="1454"/>
    </location>
</feature>
<keyword evidence="5" id="KW-0732">Signal</keyword>
<dbReference type="InterPro" id="IPR039808">
    <property type="entry name" value="Cadherin"/>
</dbReference>
<evidence type="ECO:0000256" key="18">
    <source>
        <dbReference type="SAM" id="Phobius"/>
    </source>
</evidence>
<dbReference type="GO" id="GO:0048589">
    <property type="term" value="P:developmental growth"/>
    <property type="evidence" value="ECO:0007669"/>
    <property type="project" value="UniProtKB-ARBA"/>
</dbReference>
<evidence type="ECO:0000256" key="6">
    <source>
        <dbReference type="ARBA" id="ARBA00022737"/>
    </source>
</evidence>
<evidence type="ECO:0000256" key="3">
    <source>
        <dbReference type="ARBA" id="ARBA00022536"/>
    </source>
</evidence>
<feature type="domain" description="Cadherin" evidence="19">
    <location>
        <begin position="122"/>
        <end position="232"/>
    </location>
</feature>
<keyword evidence="2" id="KW-1003">Cell membrane</keyword>
<feature type="domain" description="Cadherin" evidence="19">
    <location>
        <begin position="952"/>
        <end position="1054"/>
    </location>
</feature>
<dbReference type="EMBL" id="CMVM020000284">
    <property type="status" value="NOT_ANNOTATED_CDS"/>
    <property type="molecule type" value="Genomic_DNA"/>
</dbReference>
<evidence type="ECO:0000256" key="10">
    <source>
        <dbReference type="ARBA" id="ARBA00023136"/>
    </source>
</evidence>
<dbReference type="GO" id="GO:0005509">
    <property type="term" value="F:calcium ion binding"/>
    <property type="evidence" value="ECO:0007669"/>
    <property type="project" value="UniProtKB-UniRule"/>
</dbReference>
<dbReference type="FunFam" id="2.60.40.60:FF:000035">
    <property type="entry name" value="Protocadherin Fat 3"/>
    <property type="match status" value="1"/>
</dbReference>
<evidence type="ECO:0000313" key="21">
    <source>
        <dbReference type="Proteomes" id="UP000024404"/>
    </source>
</evidence>
<evidence type="ECO:0000313" key="20">
    <source>
        <dbReference type="EnsemblMetazoa" id="OVOC9624.1"/>
    </source>
</evidence>
<dbReference type="Pfam" id="PF00028">
    <property type="entry name" value="Cadherin"/>
    <property type="match status" value="18"/>
</dbReference>
<feature type="domain" description="Cadherin" evidence="19">
    <location>
        <begin position="2375"/>
        <end position="2475"/>
    </location>
</feature>
<evidence type="ECO:0000256" key="14">
    <source>
        <dbReference type="ARBA" id="ARBA00072299"/>
    </source>
</evidence>
<feature type="domain" description="Cadherin" evidence="19">
    <location>
        <begin position="2476"/>
        <end position="2577"/>
    </location>
</feature>
<dbReference type="GO" id="GO:0016342">
    <property type="term" value="C:catenin complex"/>
    <property type="evidence" value="ECO:0007669"/>
    <property type="project" value="TreeGrafter"/>
</dbReference>
<reference evidence="21" key="1">
    <citation type="submission" date="2013-10" db="EMBL/GenBank/DDBJ databases">
        <title>Genome sequencing of Onchocerca volvulus.</title>
        <authorList>
            <person name="Cotton J."/>
            <person name="Tsai J."/>
            <person name="Stanley E."/>
            <person name="Tracey A."/>
            <person name="Holroyd N."/>
            <person name="Lustigman S."/>
            <person name="Berriman M."/>
        </authorList>
    </citation>
    <scope>NUCLEOTIDE SEQUENCE</scope>
</reference>
<evidence type="ECO:0000256" key="2">
    <source>
        <dbReference type="ARBA" id="ARBA00022475"/>
    </source>
</evidence>
<dbReference type="PRINTS" id="PR00205">
    <property type="entry name" value="CADHERIN"/>
</dbReference>
<dbReference type="GO" id="GO:0045296">
    <property type="term" value="F:cadherin binding"/>
    <property type="evidence" value="ECO:0007669"/>
    <property type="project" value="TreeGrafter"/>
</dbReference>
<feature type="domain" description="Cadherin" evidence="19">
    <location>
        <begin position="18"/>
        <end position="121"/>
    </location>
</feature>
<dbReference type="SMART" id="SM00112">
    <property type="entry name" value="CA"/>
    <property type="match status" value="22"/>
</dbReference>
<feature type="domain" description="Cadherin" evidence="19">
    <location>
        <begin position="1963"/>
        <end position="2060"/>
    </location>
</feature>
<evidence type="ECO:0000256" key="11">
    <source>
        <dbReference type="ARBA" id="ARBA00023157"/>
    </source>
</evidence>
<dbReference type="PANTHER" id="PTHR24027">
    <property type="entry name" value="CADHERIN-23"/>
    <property type="match status" value="1"/>
</dbReference>
<dbReference type="EnsemblMetazoa" id="OVOC9624.1">
    <property type="protein sequence ID" value="OVOC9624.1"/>
    <property type="gene ID" value="WBGene00246433"/>
</dbReference>
<reference evidence="20" key="2">
    <citation type="submission" date="2022-06" db="UniProtKB">
        <authorList>
            <consortium name="EnsemblMetazoa"/>
        </authorList>
    </citation>
    <scope>IDENTIFICATION</scope>
</reference>
<dbReference type="GO" id="GO:0007163">
    <property type="term" value="P:establishment or maintenance of cell polarity"/>
    <property type="evidence" value="ECO:0007669"/>
    <property type="project" value="UniProtKB-ARBA"/>
</dbReference>
<dbReference type="Proteomes" id="UP000024404">
    <property type="component" value="Unassembled WGS sequence"/>
</dbReference>
<feature type="domain" description="Cadherin" evidence="19">
    <location>
        <begin position="847"/>
        <end position="951"/>
    </location>
</feature>
<dbReference type="Gene3D" id="2.60.40.60">
    <property type="entry name" value="Cadherins"/>
    <property type="match status" value="22"/>
</dbReference>
<dbReference type="PROSITE" id="PS00232">
    <property type="entry name" value="CADHERIN_1"/>
    <property type="match status" value="8"/>
</dbReference>
<keyword evidence="21" id="KW-1185">Reference proteome</keyword>
<feature type="domain" description="Cadherin" evidence="19">
    <location>
        <begin position="1863"/>
        <end position="1963"/>
    </location>
</feature>
<dbReference type="PROSITE" id="PS50268">
    <property type="entry name" value="CADHERIN_2"/>
    <property type="match status" value="22"/>
</dbReference>
<dbReference type="PANTHER" id="PTHR24027:SF438">
    <property type="entry name" value="CADHERIN 23"/>
    <property type="match status" value="1"/>
</dbReference>
<feature type="transmembrane region" description="Helical" evidence="18">
    <location>
        <begin position="2589"/>
        <end position="2612"/>
    </location>
</feature>
<feature type="domain" description="Cadherin" evidence="19">
    <location>
        <begin position="1054"/>
        <end position="1162"/>
    </location>
</feature>
<name>A0A8R1Y3Q2_ONCVO</name>
<dbReference type="FunFam" id="2.60.40.60:FF:000116">
    <property type="entry name" value="Dachsous cadherin-related 2"/>
    <property type="match status" value="1"/>
</dbReference>
<dbReference type="FunFam" id="2.60.40.60:FF:000007">
    <property type="entry name" value="Protocadherin alpha 2"/>
    <property type="match status" value="1"/>
</dbReference>
<evidence type="ECO:0000256" key="13">
    <source>
        <dbReference type="ARBA" id="ARBA00062150"/>
    </source>
</evidence>
<feature type="domain" description="Cadherin" evidence="19">
    <location>
        <begin position="462"/>
        <end position="544"/>
    </location>
</feature>
<feature type="domain" description="Cadherin" evidence="19">
    <location>
        <begin position="2164"/>
        <end position="2263"/>
    </location>
</feature>
<proteinExistence type="predicted"/>
<dbReference type="FunFam" id="2.60.40.60:FF:000033">
    <property type="entry name" value="FAT atypical cadherin 1"/>
    <property type="match status" value="1"/>
</dbReference>
<evidence type="ECO:0000256" key="7">
    <source>
        <dbReference type="ARBA" id="ARBA00022837"/>
    </source>
</evidence>
<organism evidence="20 21">
    <name type="scientific">Onchocerca volvulus</name>
    <dbReference type="NCBI Taxonomy" id="6282"/>
    <lineage>
        <taxon>Eukaryota</taxon>
        <taxon>Metazoa</taxon>
        <taxon>Ecdysozoa</taxon>
        <taxon>Nematoda</taxon>
        <taxon>Chromadorea</taxon>
        <taxon>Rhabditida</taxon>
        <taxon>Spirurina</taxon>
        <taxon>Spiruromorpha</taxon>
        <taxon>Filarioidea</taxon>
        <taxon>Onchocercidae</taxon>
        <taxon>Onchocerca</taxon>
    </lineage>
</organism>
<feature type="domain" description="Cadherin" evidence="19">
    <location>
        <begin position="404"/>
        <end position="444"/>
    </location>
</feature>
<dbReference type="GO" id="GO:0007156">
    <property type="term" value="P:homophilic cell adhesion via plasma membrane adhesion molecules"/>
    <property type="evidence" value="ECO:0007669"/>
    <property type="project" value="InterPro"/>
</dbReference>
<dbReference type="GO" id="GO:0016327">
    <property type="term" value="C:apicolateral plasma membrane"/>
    <property type="evidence" value="ECO:0007669"/>
    <property type="project" value="UniProtKB-ARBA"/>
</dbReference>
<comment type="subunit">
    <text evidence="13">Heterophilic interaction with FAT4; this interaction affects their respective protein levels.</text>
</comment>
<feature type="domain" description="Cadherin" evidence="19">
    <location>
        <begin position="545"/>
        <end position="647"/>
    </location>
</feature>
<dbReference type="GO" id="GO:0007411">
    <property type="term" value="P:axon guidance"/>
    <property type="evidence" value="ECO:0007669"/>
    <property type="project" value="UniProtKB-ARBA"/>
</dbReference>
<evidence type="ECO:0000256" key="4">
    <source>
        <dbReference type="ARBA" id="ARBA00022692"/>
    </source>
</evidence>
<comment type="subcellular location">
    <subcellularLocation>
        <location evidence="1">Cell membrane</location>
        <topology evidence="1">Single-pass type I membrane protein</topology>
    </subcellularLocation>
</comment>
<accession>A0A8R1Y3Q2</accession>
<dbReference type="InterPro" id="IPR015919">
    <property type="entry name" value="Cadherin-like_sf"/>
</dbReference>
<evidence type="ECO:0000256" key="17">
    <source>
        <dbReference type="SAM" id="MobiDB-lite"/>
    </source>
</evidence>
<dbReference type="GO" id="GO:0016477">
    <property type="term" value="P:cell migration"/>
    <property type="evidence" value="ECO:0007669"/>
    <property type="project" value="TreeGrafter"/>
</dbReference>
<keyword evidence="12" id="KW-0325">Glycoprotein</keyword>
<feature type="domain" description="Cadherin" evidence="19">
    <location>
        <begin position="1454"/>
        <end position="1560"/>
    </location>
</feature>
<feature type="domain" description="Cadherin" evidence="19">
    <location>
        <begin position="233"/>
        <end position="353"/>
    </location>
</feature>
<keyword evidence="4 18" id="KW-0812">Transmembrane</keyword>
<feature type="domain" description="Cadherin" evidence="19">
    <location>
        <begin position="2061"/>
        <end position="2162"/>
    </location>
</feature>
<sequence>MFIYQILIITTIFQGIICEKKRVFNISEQAPIGHIIGYLNGTPSDGIKANFYIVYPDNTGETEKYLAVEEVSGEIRVLRELDHERRTSYHLIAVPVDNRSYGEAIHVVVNVMDENDNTPTFPVSSIDVAISEFAALNSEISIPPAVDNDSPPLSVIKYHILSGNVNNAFRLSSKRINSMLYVDLVVNGQLDREYRDQYELLIEALDGGDPPNNGKMLVNVTVLDANDNAPKFSQDRYNASIPWNAPMDYVVVTVHAVDADLDENARVAYSIAKSHADLKLPFQIDGETGVVRVSDSKLLVSGSVYQLLIVASDYGLPQPLESTVFLTVVVQNSNQSKLNFDIFWLTNNNKPQVYENITIGHVVARIAVQNVPQESELSVSGCDALCIKETDSSGVYLVLACGSFDREQKSEYNLFFTMKSHGRQLLKIPVFFEILDVNDNAPKFEKSVIQVRFNRSATHYKLVQIQASDLDSGENARIHYILSGTNLFEIESETGILNLHENFDCSLEEHRFRVRAEDSGIPPLSSTVDVIAQVIDNSDRPPIFSKPLYDIAVKEDAEPGTCLLKVTANNSCGNETSINYHLSKTDSAKEPFWIDTHSGRICLDSILDYEQCTIYQLHVYAHDINGRSSRALVNVHVEDVNDNAPIFYPDEYNVSLQEDVEIGSLLILLSASDADSGIYGKVRYRFATEESDAFRLEAKSGRLYIQKKLSRKSYHLRVEAVDGNGLISEKGVIVHINVINDSAIIPKFTSTLYKFSVLEETLPGIVIGQVKAEGSLPLNYSIYSGDSDHFFAIDASNGQISVAQYLDADKWERLLLNVQAQMEDGGINYTQVLIKLTDTNDNDPTFEMDKVESYIYENHPTHQPFFAVQAYDKDRGKNGQVIYALLQSEPSCPVLIRPLSGELTLIDSLDFETINKYYLVIQARDQGMPSRSSNITVVLNVLDFNDNRPEFKEQMYSVEVSEDAQFMTEILTIQAKDLDSEQNARISYRLSEENHNFGIHPVTGNIFVKAMLDRETIAEYHLIVIASDHGKPQLSSQATVHIKILDINDNSPSCPPNNSFMVTDDIDVGATFDKMVATDPDEGLNGSLLYRLEVEDVSFAIQQNGELFVKRKLPEKDYRKENRLSVIVLDRNGDIQARSTICPIHITVGKTHSKVKFLEPVDRIIMINEKCKSGCLLKVLNATGVTRWEIEMSDISNNFEIWNNTLRTSVYFNATTMRDNRALSIIAFDNDGRQKKITFTIRASTLRVSYLSDETTVIRIPNSVPVGSKLVTLSKEKNSGTFWRLENETDVFYLDSTTSTLYLATSFRWTHDKSYLLKVQKWNPPDYYQIEQQNVHIEVEPANIHWPQFLDCPRFFTVKESEPTGSIIGKVSADEIEEDIDRQLSYSIIEGSAGLFSIDPDTAEILLIRSLHWEQDLSLFLVVEVEDSYRDVTKHSRCAVFIDVEDVNDHQPQFLSSHKIVIGDDFVDGDIIHHVVATDDDAGNNAKITFTIVEGNMDGAFSIDPNTGVLSLKHHFNGERSIRIRASDNGVPLKYTEKNIIVKFDSDRRQWKFFQQREYFISVNSSTTPGTILYDFFTNRSGWPNMKLLSYNVFDSDIVQLSDDGKLILLKEIILGKYIWLVTASEGERVDWASVHLSVTGANQYPPRISSSSCGNLTIRENVAAKHLTRIYAWDEDQGSDGDIFYKIVAGNENSAFFLNSSTGLLSCHELDRERQSQHFLVITAEDQGIPKRADTCTLRITVTDENDNVPVFDDGIPRSIEIDDSRRVGEILGRLSATDQDEGPNGKIIYSIVEDTSGLLDILPDTGEIIFARDYPTSQSEYTVKVKAEDQGISRVLSSELDIQLVLIRSRPTLKSEELQFLNEHYIGYINEGEQRGQFVLQVHSLDGLTEDAPLTYSIVSGNTDTAFEIDDDGRITTAQELDYEIENVYNLKIIGTGNVKNPPETHVQIRVINTNDNVPSFPMLKAQKIFESAPYGTLIATVVATDVDADTQLEYSLLSSNNLFEIDPFTGKIFLIQNLDYETSKEHTIYIQVTDGENTSQATLRIIVEDVNDNAPQFEKRFYLINIAKDVELGSRIAKIRANDPDIGLAGTVRYELAVNSTEFKIDPESGDLIIVAEVEDRSTYYLKVHAFDQGKPSQSSAVAVQINVGIEDYNLKPIRFTETSFNFTIPENMRPYIEFGRVTLMDNLPIDTLLRIQNFELTNVFGISSDGWVFLKYSIDAEFKNEFEFLVEASSPRATYNSSVKVHVKITDLNDNVPYFIEKIDEIMISEGMIINEMLARFVATDKDSGDNGRISYQILSGNDYGIFTLNSSSGVLYFEKNVDIGEMHLNDISNNLLIAAVDNGIPARLNWTSVRIRFNVDSSLATAPFFIVPHYETTVFEDLPKGSIVLRSKAVNKLGLFGDNWIYALTDNSESFACNKSTGYIILMKDLDFETQTKYEFILMVKDDQNRSATIPVRIRVLGVDEYPPIFTETNYVFQIPRSLQIGQRIGIISAMDRDTGRDGIIRYEIQGSASRYLSIDPSTGQIVLSHKLHYSTADVTTDEFVVIASSSARQSARTKVIVQIGDFSLPDILTTAKTFTVTQILTIGSLLLFFVLLIILIVLVINMRMRSRAKSKKQVYSVNGGNFAAVRKLNRPSPCFEQEKQLAPFPSSPSAKFKNSSSSSTNINNSTARLLPKPPHETQMGNHSVTYSMPDSGIDPDDMSVTSSVTDYLNQVGVTPNKYFDSNQGSSREPFTGYNDDVHNTDPEINDLIYAKVDEILSPASRMNVCFTSSNSINISSFNVNTINSSPVLAFRPLSELLLDKKKQQN</sequence>
<feature type="domain" description="Cadherin" evidence="19">
    <location>
        <begin position="1755"/>
        <end position="1855"/>
    </location>
</feature>
<feature type="domain" description="Cadherin" evidence="19">
    <location>
        <begin position="1651"/>
        <end position="1753"/>
    </location>
</feature>
<keyword evidence="6" id="KW-0677">Repeat</keyword>
<evidence type="ECO:0000256" key="8">
    <source>
        <dbReference type="ARBA" id="ARBA00022889"/>
    </source>
</evidence>
<evidence type="ECO:0000256" key="15">
    <source>
        <dbReference type="ARBA" id="ARBA00079083"/>
    </source>
</evidence>
<feature type="compositionally biased region" description="Low complexity" evidence="17">
    <location>
        <begin position="2657"/>
        <end position="2677"/>
    </location>
</feature>
<evidence type="ECO:0000256" key="16">
    <source>
        <dbReference type="PROSITE-ProRule" id="PRU00043"/>
    </source>
</evidence>
<dbReference type="GO" id="GO:0090251">
    <property type="term" value="P:protein localization involved in establishment of planar polarity"/>
    <property type="evidence" value="ECO:0007669"/>
    <property type="project" value="UniProtKB-ARBA"/>
</dbReference>
<keyword evidence="8" id="KW-0130">Cell adhesion</keyword>
<protein>
    <recommendedName>
        <fullName evidence="14">Protocadherin-16</fullName>
    </recommendedName>
    <alternativeName>
        <fullName evidence="15">Protein dachsous homolog 1</fullName>
    </alternativeName>
</protein>
<dbReference type="GO" id="GO:0008013">
    <property type="term" value="F:beta-catenin binding"/>
    <property type="evidence" value="ECO:0007669"/>
    <property type="project" value="TreeGrafter"/>
</dbReference>
<dbReference type="InterPro" id="IPR020894">
    <property type="entry name" value="Cadherin_CS"/>
</dbReference>
<dbReference type="GO" id="GO:0035332">
    <property type="term" value="P:positive regulation of hippo signaling"/>
    <property type="evidence" value="ECO:0007669"/>
    <property type="project" value="UniProtKB-ARBA"/>
</dbReference>
<feature type="domain" description="Cadherin" evidence="19">
    <location>
        <begin position="648"/>
        <end position="748"/>
    </location>
</feature>
<dbReference type="SUPFAM" id="SSF49313">
    <property type="entry name" value="Cadherin-like"/>
    <property type="match status" value="21"/>
</dbReference>
<evidence type="ECO:0000256" key="1">
    <source>
        <dbReference type="ARBA" id="ARBA00004251"/>
    </source>
</evidence>
<evidence type="ECO:0000259" key="19">
    <source>
        <dbReference type="PROSITE" id="PS50268"/>
    </source>
</evidence>
<keyword evidence="10 18" id="KW-0472">Membrane</keyword>
<feature type="domain" description="Cadherin" evidence="19">
    <location>
        <begin position="749"/>
        <end position="846"/>
    </location>
</feature>